<dbReference type="RefSeq" id="XP_038059760.1">
    <property type="nucleotide sequence ID" value="XM_038203832.1"/>
</dbReference>
<feature type="transmembrane region" description="Helical" evidence="1">
    <location>
        <begin position="208"/>
        <end position="229"/>
    </location>
</feature>
<feature type="transmembrane region" description="Helical" evidence="1">
    <location>
        <begin position="110"/>
        <end position="131"/>
    </location>
</feature>
<name>A0A914A7J2_PATMI</name>
<feature type="transmembrane region" description="Helical" evidence="1">
    <location>
        <begin position="65"/>
        <end position="89"/>
    </location>
</feature>
<dbReference type="Proteomes" id="UP000887568">
    <property type="component" value="Unplaced"/>
</dbReference>
<feature type="transmembrane region" description="Helical" evidence="1">
    <location>
        <begin position="32"/>
        <end position="53"/>
    </location>
</feature>
<dbReference type="OrthoDB" id="419711at2759"/>
<dbReference type="GeneID" id="119730801"/>
<dbReference type="InterPro" id="IPR049352">
    <property type="entry name" value="Rost"/>
</dbReference>
<organism evidence="2 3">
    <name type="scientific">Patiria miniata</name>
    <name type="common">Bat star</name>
    <name type="synonym">Asterina miniata</name>
    <dbReference type="NCBI Taxonomy" id="46514"/>
    <lineage>
        <taxon>Eukaryota</taxon>
        <taxon>Metazoa</taxon>
        <taxon>Echinodermata</taxon>
        <taxon>Eleutherozoa</taxon>
        <taxon>Asterozoa</taxon>
        <taxon>Asteroidea</taxon>
        <taxon>Valvatacea</taxon>
        <taxon>Valvatida</taxon>
        <taxon>Asterinidae</taxon>
        <taxon>Patiria</taxon>
    </lineage>
</organism>
<keyword evidence="1" id="KW-0472">Membrane</keyword>
<dbReference type="GO" id="GO:0016020">
    <property type="term" value="C:membrane"/>
    <property type="evidence" value="ECO:0007669"/>
    <property type="project" value="TreeGrafter"/>
</dbReference>
<protein>
    <recommendedName>
        <fullName evidence="4">Rolling stone</fullName>
    </recommendedName>
</protein>
<dbReference type="PANTHER" id="PTHR12242:SF49">
    <property type="entry name" value="HEADBUTT, ISOFORM E"/>
    <property type="match status" value="1"/>
</dbReference>
<evidence type="ECO:0000313" key="2">
    <source>
        <dbReference type="EnsemblMetazoa" id="XP_038059760.1"/>
    </source>
</evidence>
<accession>A0A914A7J2</accession>
<feature type="transmembrane region" description="Helical" evidence="1">
    <location>
        <begin position="169"/>
        <end position="188"/>
    </location>
</feature>
<feature type="transmembrane region" description="Helical" evidence="1">
    <location>
        <begin position="143"/>
        <end position="162"/>
    </location>
</feature>
<evidence type="ECO:0008006" key="4">
    <source>
        <dbReference type="Google" id="ProtNLM"/>
    </source>
</evidence>
<dbReference type="EnsemblMetazoa" id="XM_038203832.1">
    <property type="protein sequence ID" value="XP_038059760.1"/>
    <property type="gene ID" value="LOC119730801"/>
</dbReference>
<keyword evidence="1" id="KW-1133">Transmembrane helix</keyword>
<evidence type="ECO:0000256" key="1">
    <source>
        <dbReference type="SAM" id="Phobius"/>
    </source>
</evidence>
<reference evidence="2" key="1">
    <citation type="submission" date="2022-11" db="UniProtKB">
        <authorList>
            <consortium name="EnsemblMetazoa"/>
        </authorList>
    </citation>
    <scope>IDENTIFICATION</scope>
</reference>
<keyword evidence="1" id="KW-0812">Transmembrane</keyword>
<sequence length="259" mass="29540">MNCCERPKLSDLKLTCRDPSVFHRTQWSKLPAVVFIAYRVVLALYILGFYIALVVEGQSNGGYNLIFLTNVAFIVFVVYLLVSGLVAVTDGCILRKRNNEEMGIRHVIHWLLFNVTINANFIISIIYWAVLYNSARSGFFYNFHVHAVTSIVSMIDLIVTAIPVRLFHGIYPVVFLCTYTVVTLIYWATGNGTVYPFLDYDNNPGLAAGAIVGIFVAVWAMQGFMWAIYKLRMWFWIKCEGQDSILQPDQEQDRHEEGL</sequence>
<dbReference type="OMA" id="VIESMWP"/>
<dbReference type="AlphaFoldDB" id="A0A914A7J2"/>
<keyword evidence="3" id="KW-1185">Reference proteome</keyword>
<dbReference type="PANTHER" id="PTHR12242">
    <property type="entry name" value="OS02G0130600 PROTEIN-RELATED"/>
    <property type="match status" value="1"/>
</dbReference>
<evidence type="ECO:0000313" key="3">
    <source>
        <dbReference type="Proteomes" id="UP000887568"/>
    </source>
</evidence>
<dbReference type="Pfam" id="PF21534">
    <property type="entry name" value="Rost"/>
    <property type="match status" value="1"/>
</dbReference>
<proteinExistence type="predicted"/>